<comment type="caution">
    <text evidence="14">The sequence shown here is derived from an EMBL/GenBank/DDBJ whole genome shotgun (WGS) entry which is preliminary data.</text>
</comment>
<keyword evidence="12" id="KW-0106">Calcium</keyword>
<proteinExistence type="inferred from homology"/>
<dbReference type="Pfam" id="PF17770">
    <property type="entry name" value="RNase_J_C"/>
    <property type="match status" value="1"/>
</dbReference>
<evidence type="ECO:0000256" key="5">
    <source>
        <dbReference type="ARBA" id="ARBA00022801"/>
    </source>
</evidence>
<dbReference type="PANTHER" id="PTHR43694">
    <property type="entry name" value="RIBONUCLEASE J"/>
    <property type="match status" value="1"/>
</dbReference>
<keyword evidence="2 9" id="KW-0540">Nuclease</keyword>
<dbReference type="RefSeq" id="WP_148623358.1">
    <property type="nucleotide sequence ID" value="NZ_SDGZ01000023.1"/>
</dbReference>
<dbReference type="GO" id="GO:0006364">
    <property type="term" value="P:rRNA processing"/>
    <property type="evidence" value="ECO:0007669"/>
    <property type="project" value="UniProtKB-UniRule"/>
</dbReference>
<feature type="binding site" evidence="12">
    <location>
        <position position="77"/>
    </location>
    <ligand>
        <name>Zn(2+)</name>
        <dbReference type="ChEBI" id="CHEBI:29105"/>
        <label>1</label>
        <note>catalytic</note>
    </ligand>
</feature>
<dbReference type="Gene3D" id="3.40.50.10710">
    <property type="entry name" value="Metallo-hydrolase/oxidoreductase"/>
    <property type="match status" value="1"/>
</dbReference>
<dbReference type="PROSITE" id="PS01292">
    <property type="entry name" value="UPF0036"/>
    <property type="match status" value="1"/>
</dbReference>
<feature type="binding site" evidence="9 11">
    <location>
        <begin position="368"/>
        <end position="372"/>
    </location>
    <ligand>
        <name>substrate</name>
    </ligand>
</feature>
<dbReference type="InterPro" id="IPR001279">
    <property type="entry name" value="Metallo-B-lactamas"/>
</dbReference>
<dbReference type="InterPro" id="IPR036866">
    <property type="entry name" value="RibonucZ/Hydroxyglut_hydro"/>
</dbReference>
<dbReference type="GO" id="GO:0008270">
    <property type="term" value="F:zinc ion binding"/>
    <property type="evidence" value="ECO:0007669"/>
    <property type="project" value="InterPro"/>
</dbReference>
<dbReference type="InterPro" id="IPR030854">
    <property type="entry name" value="RNase_J_bac"/>
</dbReference>
<dbReference type="SUPFAM" id="SSF56281">
    <property type="entry name" value="Metallo-hydrolase/oxidoreductase"/>
    <property type="match status" value="1"/>
</dbReference>
<comment type="function">
    <text evidence="9">An RNase that has 5'-3' exonuclease and possibly endonuclease activity. Involved in maturation of rRNA and in some organisms also mRNA maturation and/or decay.</text>
</comment>
<feature type="binding site" evidence="12">
    <location>
        <position position="145"/>
    </location>
    <ligand>
        <name>Zn(2+)</name>
        <dbReference type="ChEBI" id="CHEBI:29105"/>
        <label>1</label>
        <note>catalytic</note>
    </ligand>
</feature>
<dbReference type="Pfam" id="PF22505">
    <property type="entry name" value="RNase_J_b_CASP"/>
    <property type="match status" value="1"/>
</dbReference>
<comment type="similarity">
    <text evidence="9">Belongs to the metallo-beta-lactamase superfamily. RNA-metabolizing metallo-beta-lactamase-like family. Bacterial RNase J subfamily.</text>
</comment>
<evidence type="ECO:0000256" key="1">
    <source>
        <dbReference type="ARBA" id="ARBA00022490"/>
    </source>
</evidence>
<dbReference type="AlphaFoldDB" id="A0A6C2C4D1"/>
<feature type="binding site" evidence="12">
    <location>
        <position position="54"/>
    </location>
    <ligand>
        <name>Ca(2+)</name>
        <dbReference type="ChEBI" id="CHEBI:29108"/>
    </ligand>
</feature>
<evidence type="ECO:0000256" key="2">
    <source>
        <dbReference type="ARBA" id="ARBA00022722"/>
    </source>
</evidence>
<organism evidence="14 15">
    <name type="scientific">Weissella muntiaci</name>
    <dbReference type="NCBI Taxonomy" id="2508881"/>
    <lineage>
        <taxon>Bacteria</taxon>
        <taxon>Bacillati</taxon>
        <taxon>Bacillota</taxon>
        <taxon>Bacilli</taxon>
        <taxon>Lactobacillales</taxon>
        <taxon>Lactobacillaceae</taxon>
        <taxon>Weissella</taxon>
    </lineage>
</organism>
<dbReference type="GO" id="GO:0003723">
    <property type="term" value="F:RNA binding"/>
    <property type="evidence" value="ECO:0007669"/>
    <property type="project" value="UniProtKB-UniRule"/>
</dbReference>
<dbReference type="Gene3D" id="3.10.20.580">
    <property type="match status" value="1"/>
</dbReference>
<feature type="active site" description="Proton donor" evidence="10">
    <location>
        <position position="199"/>
    </location>
</feature>
<feature type="binding site" evidence="12">
    <location>
        <position position="82"/>
    </location>
    <ligand>
        <name>Zn(2+)</name>
        <dbReference type="ChEBI" id="CHEBI:29105"/>
        <label>1</label>
        <note>catalytic</note>
    </ligand>
</feature>
<keyword evidence="6 12" id="KW-0862">Zinc</keyword>
<evidence type="ECO:0000256" key="9">
    <source>
        <dbReference type="HAMAP-Rule" id="MF_01491"/>
    </source>
</evidence>
<keyword evidence="3 12" id="KW-0479">Metal-binding</keyword>
<dbReference type="HAMAP" id="MF_01491">
    <property type="entry name" value="RNase_J_bact"/>
    <property type="match status" value="1"/>
</dbReference>
<evidence type="ECO:0000256" key="6">
    <source>
        <dbReference type="ARBA" id="ARBA00022833"/>
    </source>
</evidence>
<feature type="binding site" evidence="11">
    <location>
        <begin position="236"/>
        <end position="238"/>
    </location>
    <ligand>
        <name>substrate</name>
    </ligand>
</feature>
<dbReference type="InterPro" id="IPR042173">
    <property type="entry name" value="RNase_J_2"/>
</dbReference>
<evidence type="ECO:0000313" key="14">
    <source>
        <dbReference type="EMBL" id="TYC48195.1"/>
    </source>
</evidence>
<dbReference type="Pfam" id="PF00753">
    <property type="entry name" value="Lactamase_B"/>
    <property type="match status" value="1"/>
</dbReference>
<dbReference type="PIRSF" id="PIRSF004803">
    <property type="entry name" value="RnjA"/>
    <property type="match status" value="1"/>
</dbReference>
<feature type="binding site" evidence="12">
    <location>
        <position position="79"/>
    </location>
    <ligand>
        <name>Zn(2+)</name>
        <dbReference type="ChEBI" id="CHEBI:29105"/>
        <label>2</label>
        <note>catalytic</note>
    </ligand>
</feature>
<gene>
    <name evidence="9" type="primary">rnj</name>
    <name evidence="14" type="ORF">ESZ50_09445</name>
</gene>
<dbReference type="GO" id="GO:0005737">
    <property type="term" value="C:cytoplasm"/>
    <property type="evidence" value="ECO:0007669"/>
    <property type="project" value="UniProtKB-SubCell"/>
</dbReference>
<comment type="cofactor">
    <cofactor evidence="12">
        <name>Zn(2+)</name>
        <dbReference type="ChEBI" id="CHEBI:29105"/>
    </cofactor>
    <text evidence="12">Binds 2 Zn(2+) ions per subunit. It is not clear if Zn(2+) or Mg(2+) is physiologically important.</text>
</comment>
<comment type="subunit">
    <text evidence="9">Homodimer, may be a subunit of the RNA degradosome.</text>
</comment>
<feature type="binding site" evidence="12">
    <location>
        <position position="394"/>
    </location>
    <ligand>
        <name>Zn(2+)</name>
        <dbReference type="ChEBI" id="CHEBI:29105"/>
        <label>1</label>
        <note>catalytic</note>
    </ligand>
</feature>
<dbReference type="GO" id="GO:0004534">
    <property type="term" value="F:5'-3' RNA exonuclease activity"/>
    <property type="evidence" value="ECO:0007669"/>
    <property type="project" value="UniProtKB-UniRule"/>
</dbReference>
<dbReference type="OrthoDB" id="9758375at2"/>
<dbReference type="InterPro" id="IPR004613">
    <property type="entry name" value="RNase_J"/>
</dbReference>
<keyword evidence="9" id="KW-0698">rRNA processing</keyword>
<dbReference type="CDD" id="cd07714">
    <property type="entry name" value="RNaseJ_MBL-fold"/>
    <property type="match status" value="1"/>
</dbReference>
<dbReference type="InterPro" id="IPR055132">
    <property type="entry name" value="RNase_J_b_CASP"/>
</dbReference>
<feature type="active site" description="Proton acceptor" evidence="10">
    <location>
        <position position="372"/>
    </location>
</feature>
<protein>
    <recommendedName>
        <fullName evidence="9">Ribonuclease J</fullName>
        <shortName evidence="9">RNase J</shortName>
        <ecNumber evidence="9">3.1.-.-</ecNumber>
    </recommendedName>
</protein>
<keyword evidence="4 9" id="KW-0255">Endonuclease</keyword>
<dbReference type="NCBIfam" id="TIGR00649">
    <property type="entry name" value="MG423"/>
    <property type="match status" value="1"/>
</dbReference>
<evidence type="ECO:0000256" key="8">
    <source>
        <dbReference type="ARBA" id="ARBA00022884"/>
    </source>
</evidence>
<keyword evidence="8 9" id="KW-0694">RNA-binding</keyword>
<keyword evidence="5 9" id="KW-0378">Hydrolase</keyword>
<dbReference type="InterPro" id="IPR001587">
    <property type="entry name" value="RNase_J_CS"/>
</dbReference>
<dbReference type="InterPro" id="IPR041636">
    <property type="entry name" value="RNase_J_C"/>
</dbReference>
<dbReference type="GO" id="GO:0004521">
    <property type="term" value="F:RNA endonuclease activity"/>
    <property type="evidence" value="ECO:0007669"/>
    <property type="project" value="UniProtKB-UniRule"/>
</dbReference>
<evidence type="ECO:0000313" key="15">
    <source>
        <dbReference type="Proteomes" id="UP000371977"/>
    </source>
</evidence>
<evidence type="ECO:0000256" key="12">
    <source>
        <dbReference type="PIRSR" id="PIRSR004803-3"/>
    </source>
</evidence>
<dbReference type="PANTHER" id="PTHR43694:SF1">
    <property type="entry name" value="RIBONUCLEASE J"/>
    <property type="match status" value="1"/>
</dbReference>
<dbReference type="Proteomes" id="UP000371977">
    <property type="component" value="Unassembled WGS sequence"/>
</dbReference>
<evidence type="ECO:0000256" key="3">
    <source>
        <dbReference type="ARBA" id="ARBA00022723"/>
    </source>
</evidence>
<name>A0A6C2C4D1_9LACO</name>
<feature type="domain" description="Metallo-beta-lactamase" evidence="13">
    <location>
        <begin position="24"/>
        <end position="219"/>
    </location>
</feature>
<dbReference type="Gene3D" id="3.60.15.10">
    <property type="entry name" value="Ribonuclease Z/Hydroxyacylglutathione hydrolase-like"/>
    <property type="match status" value="1"/>
</dbReference>
<keyword evidence="15" id="KW-1185">Reference proteome</keyword>
<feature type="binding site" evidence="12">
    <location>
        <position position="52"/>
    </location>
    <ligand>
        <name>Ca(2+)</name>
        <dbReference type="ChEBI" id="CHEBI:29108"/>
    </ligand>
</feature>
<sequence>MVMDLEIRPDETAVYALGGLGEIGKNTYGIQYGDEIIIIDAGVKFPEDELLGIDYVIPDYTYLKENRDKIKALVITHGHEDHIGAIHFFLNAVNVPVYAGPLALALIKNKLDEHGLLNSTELHELNEDSILTFDNMSVEFFRTTHSIPDTFGVAIHTPSGTIVETGDFKFDLTPTTKQPPNLQKMARIGSEGVLLLMSDSTNAERAEFTKSEKWVGKTIDKLFDDIDGRIIFATFASNMSRVQMATEAALAHGRKIAVFGRSMESAVTNGMALGYLDIPKEMLVDAHEINHLPANEVLILSTGSQGEPMAALARIANGTHKQISIQPDDTVIFSSSPIPGNTQSVNRVINELEEAGARVIHGKVNNIHASGHGGQEEQKLMLSLIKPKFFMPVHGEYRMLKVHEGLAHEIGVEPENTFVLDNGDVLALTADSARLADHFPAEDTYVDGNGIGDVGAAVLRDRQMLSQDGLVVVVATIDLNSQEITAGPDILSRGFIYMRESEELINEGRKEIFHAILTAMRDKNASEHTIRNAVVSHLQRFLYEKTKRRPLILPEFIMINEKSAQN</sequence>
<dbReference type="NCBIfam" id="NF047419">
    <property type="entry name" value="RNase_J1_RnjA"/>
    <property type="match status" value="1"/>
</dbReference>
<evidence type="ECO:0000256" key="11">
    <source>
        <dbReference type="PIRSR" id="PIRSR004803-2"/>
    </source>
</evidence>
<keyword evidence="7 9" id="KW-0269">Exonuclease</keyword>
<dbReference type="InterPro" id="IPR011108">
    <property type="entry name" value="RMMBL"/>
</dbReference>
<evidence type="ECO:0000256" key="10">
    <source>
        <dbReference type="PIRSR" id="PIRSR004803-1"/>
    </source>
</evidence>
<feature type="binding site" evidence="12">
    <location>
        <position position="81"/>
    </location>
    <ligand>
        <name>Zn(2+)</name>
        <dbReference type="ChEBI" id="CHEBI:29105"/>
        <label>1</label>
        <note>catalytic</note>
    </ligand>
</feature>
<feature type="binding site" evidence="12">
    <location>
        <position position="167"/>
    </location>
    <ligand>
        <name>Zn(2+)</name>
        <dbReference type="ChEBI" id="CHEBI:29105"/>
        <label>1</label>
        <note>catalytic</note>
    </ligand>
</feature>
<evidence type="ECO:0000256" key="4">
    <source>
        <dbReference type="ARBA" id="ARBA00022759"/>
    </source>
</evidence>
<dbReference type="SMART" id="SM00849">
    <property type="entry name" value="Lactamase_B"/>
    <property type="match status" value="1"/>
</dbReference>
<reference evidence="14 15" key="1">
    <citation type="submission" date="2019-01" db="EMBL/GenBank/DDBJ databases">
        <title>Weissella sp. nov., a novel lactic acid bacterium isolated from animal feces.</title>
        <authorList>
            <person name="Wang L.-T."/>
        </authorList>
    </citation>
    <scope>NUCLEOTIDE SEQUENCE [LARGE SCALE GENOMIC DNA]</scope>
    <source>
        <strain evidence="14 15">8H-2</strain>
    </source>
</reference>
<dbReference type="Pfam" id="PF07521">
    <property type="entry name" value="RMMBL"/>
    <property type="match status" value="1"/>
</dbReference>
<comment type="subcellular location">
    <subcellularLocation>
        <location evidence="9">Cytoplasm</location>
    </subcellularLocation>
</comment>
<comment type="cofactor">
    <cofactor evidence="12">
        <name>Ca(2+)</name>
        <dbReference type="ChEBI" id="CHEBI:29108"/>
    </cofactor>
    <text evidence="12">Binds 1 Ca(2+) cation per subunit. Seen in 1 crystal structure, it is not clear if it is physiologically important.</text>
</comment>
<accession>A0A6C2C4D1</accession>
<dbReference type="EMBL" id="SDGZ01000023">
    <property type="protein sequence ID" value="TYC48195.1"/>
    <property type="molecule type" value="Genomic_DNA"/>
</dbReference>
<dbReference type="EC" id="3.1.-.-" evidence="9"/>
<evidence type="ECO:0000259" key="13">
    <source>
        <dbReference type="SMART" id="SM00849"/>
    </source>
</evidence>
<keyword evidence="1 9" id="KW-0963">Cytoplasm</keyword>
<evidence type="ECO:0000256" key="7">
    <source>
        <dbReference type="ARBA" id="ARBA00022839"/>
    </source>
</evidence>
<feature type="binding site" evidence="12">
    <location>
        <position position="447"/>
    </location>
    <ligand>
        <name>Ca(2+)</name>
        <dbReference type="ChEBI" id="CHEBI:29108"/>
    </ligand>
</feature>